<dbReference type="GO" id="GO:0090729">
    <property type="term" value="F:toxin activity"/>
    <property type="evidence" value="ECO:0007669"/>
    <property type="project" value="UniProtKB-KW"/>
</dbReference>
<accession>A0A9X2L385</accession>
<keyword evidence="11" id="KW-1185">Reference proteome</keyword>
<feature type="binding site" evidence="8">
    <location>
        <position position="92"/>
    </location>
    <ligand>
        <name>Mg(2+)</name>
        <dbReference type="ChEBI" id="CHEBI:18420"/>
    </ligand>
</feature>
<dbReference type="InterPro" id="IPR022907">
    <property type="entry name" value="VapC_family"/>
</dbReference>
<dbReference type="GO" id="GO:0016787">
    <property type="term" value="F:hydrolase activity"/>
    <property type="evidence" value="ECO:0007669"/>
    <property type="project" value="UniProtKB-KW"/>
</dbReference>
<dbReference type="Gene3D" id="3.40.50.1010">
    <property type="entry name" value="5'-nuclease"/>
    <property type="match status" value="1"/>
</dbReference>
<evidence type="ECO:0000256" key="4">
    <source>
        <dbReference type="ARBA" id="ARBA00022723"/>
    </source>
</evidence>
<evidence type="ECO:0000259" key="9">
    <source>
        <dbReference type="Pfam" id="PF01850"/>
    </source>
</evidence>
<protein>
    <recommendedName>
        <fullName evidence="8">Ribonuclease VapC</fullName>
        <shortName evidence="8">RNase VapC</shortName>
        <ecNumber evidence="8">3.1.-.-</ecNumber>
    </recommendedName>
    <alternativeName>
        <fullName evidence="8">Toxin VapC</fullName>
    </alternativeName>
</protein>
<keyword evidence="4 8" id="KW-0479">Metal-binding</keyword>
<evidence type="ECO:0000256" key="3">
    <source>
        <dbReference type="ARBA" id="ARBA00022722"/>
    </source>
</evidence>
<dbReference type="Proteomes" id="UP001139125">
    <property type="component" value="Unassembled WGS sequence"/>
</dbReference>
<keyword evidence="5 8" id="KW-0378">Hydrolase</keyword>
<dbReference type="HAMAP" id="MF_00265">
    <property type="entry name" value="VapC_Nob1"/>
    <property type="match status" value="1"/>
</dbReference>
<dbReference type="CDD" id="cd18741">
    <property type="entry name" value="PIN_VapC4-5_FitB-like"/>
    <property type="match status" value="1"/>
</dbReference>
<comment type="function">
    <text evidence="8">Toxic component of a toxin-antitoxin (TA) system. An RNase.</text>
</comment>
<keyword evidence="3 8" id="KW-0540">Nuclease</keyword>
<dbReference type="InterPro" id="IPR050556">
    <property type="entry name" value="Type_II_TA_system_RNase"/>
</dbReference>
<dbReference type="RefSeq" id="WP_255134397.1">
    <property type="nucleotide sequence ID" value="NZ_JANDBC010000001.1"/>
</dbReference>
<evidence type="ECO:0000256" key="5">
    <source>
        <dbReference type="ARBA" id="ARBA00022801"/>
    </source>
</evidence>
<dbReference type="InterPro" id="IPR002716">
    <property type="entry name" value="PIN_dom"/>
</dbReference>
<dbReference type="PANTHER" id="PTHR33653">
    <property type="entry name" value="RIBONUCLEASE VAPC2"/>
    <property type="match status" value="1"/>
</dbReference>
<dbReference type="EC" id="3.1.-.-" evidence="8"/>
<sequence>MQTKMIVDTNIFIDFLKGNKDAVHFIQKNQPVSTSVVVVSELYSGVKTKAEMNELSSFLSFVNKIDVTEGIARKAGFLRRKYHKSHGIKIPDAIIAATAEQQGVPIATLDKKHFSVLTNNLIIPY</sequence>
<proteinExistence type="inferred from homology"/>
<evidence type="ECO:0000313" key="11">
    <source>
        <dbReference type="Proteomes" id="UP001139125"/>
    </source>
</evidence>
<keyword evidence="8" id="KW-0800">Toxin</keyword>
<keyword evidence="2 8" id="KW-1277">Toxin-antitoxin system</keyword>
<evidence type="ECO:0000313" key="10">
    <source>
        <dbReference type="EMBL" id="MCP9291531.1"/>
    </source>
</evidence>
<organism evidence="10 11">
    <name type="scientific">Gracilimonas sediminicola</name>
    <dbReference type="NCBI Taxonomy" id="2952158"/>
    <lineage>
        <taxon>Bacteria</taxon>
        <taxon>Pseudomonadati</taxon>
        <taxon>Balneolota</taxon>
        <taxon>Balneolia</taxon>
        <taxon>Balneolales</taxon>
        <taxon>Balneolaceae</taxon>
        <taxon>Gracilimonas</taxon>
    </lineage>
</organism>
<feature type="domain" description="PIN" evidence="9">
    <location>
        <begin position="5"/>
        <end position="114"/>
    </location>
</feature>
<comment type="similarity">
    <text evidence="7 8">Belongs to the PINc/VapC protein family.</text>
</comment>
<evidence type="ECO:0000256" key="2">
    <source>
        <dbReference type="ARBA" id="ARBA00022649"/>
    </source>
</evidence>
<comment type="cofactor">
    <cofactor evidence="1 8">
        <name>Mg(2+)</name>
        <dbReference type="ChEBI" id="CHEBI:18420"/>
    </cofactor>
</comment>
<dbReference type="GO" id="GO:0004540">
    <property type="term" value="F:RNA nuclease activity"/>
    <property type="evidence" value="ECO:0007669"/>
    <property type="project" value="InterPro"/>
</dbReference>
<feature type="binding site" evidence="8">
    <location>
        <position position="8"/>
    </location>
    <ligand>
        <name>Mg(2+)</name>
        <dbReference type="ChEBI" id="CHEBI:18420"/>
    </ligand>
</feature>
<name>A0A9X2L385_9BACT</name>
<evidence type="ECO:0000256" key="6">
    <source>
        <dbReference type="ARBA" id="ARBA00022842"/>
    </source>
</evidence>
<reference evidence="10" key="1">
    <citation type="submission" date="2022-06" db="EMBL/GenBank/DDBJ databases">
        <title>Gracilimonas sp. CAU 1638 isolated from sea sediment.</title>
        <authorList>
            <person name="Kim W."/>
        </authorList>
    </citation>
    <scope>NUCLEOTIDE SEQUENCE</scope>
    <source>
        <strain evidence="10">CAU 1638</strain>
    </source>
</reference>
<dbReference type="InterPro" id="IPR029060">
    <property type="entry name" value="PIN-like_dom_sf"/>
</dbReference>
<dbReference type="AlphaFoldDB" id="A0A9X2L385"/>
<evidence type="ECO:0000256" key="8">
    <source>
        <dbReference type="HAMAP-Rule" id="MF_00265"/>
    </source>
</evidence>
<dbReference type="EMBL" id="JANDBC010000001">
    <property type="protein sequence ID" value="MCP9291531.1"/>
    <property type="molecule type" value="Genomic_DNA"/>
</dbReference>
<dbReference type="SUPFAM" id="SSF88723">
    <property type="entry name" value="PIN domain-like"/>
    <property type="match status" value="1"/>
</dbReference>
<keyword evidence="6 8" id="KW-0460">Magnesium</keyword>
<evidence type="ECO:0000256" key="1">
    <source>
        <dbReference type="ARBA" id="ARBA00001946"/>
    </source>
</evidence>
<evidence type="ECO:0000256" key="7">
    <source>
        <dbReference type="ARBA" id="ARBA00038093"/>
    </source>
</evidence>
<gene>
    <name evidence="8" type="primary">vapC</name>
    <name evidence="10" type="ORF">NM125_08050</name>
</gene>
<dbReference type="PANTHER" id="PTHR33653:SF1">
    <property type="entry name" value="RIBONUCLEASE VAPC2"/>
    <property type="match status" value="1"/>
</dbReference>
<dbReference type="Pfam" id="PF01850">
    <property type="entry name" value="PIN"/>
    <property type="match status" value="1"/>
</dbReference>
<dbReference type="GO" id="GO:0000287">
    <property type="term" value="F:magnesium ion binding"/>
    <property type="evidence" value="ECO:0007669"/>
    <property type="project" value="UniProtKB-UniRule"/>
</dbReference>
<comment type="caution">
    <text evidence="10">The sequence shown here is derived from an EMBL/GenBank/DDBJ whole genome shotgun (WGS) entry which is preliminary data.</text>
</comment>